<dbReference type="InterPro" id="IPR014757">
    <property type="entry name" value="Tscrpt_reg_IclR_C"/>
</dbReference>
<dbReference type="AlphaFoldDB" id="A0A4R7DYK3"/>
<dbReference type="SUPFAM" id="SSF55781">
    <property type="entry name" value="GAF domain-like"/>
    <property type="match status" value="1"/>
</dbReference>
<name>A0A4R7DYK3_9FIRM</name>
<accession>A0A4R7DYK3</accession>
<organism evidence="2 3">
    <name type="scientific">Halanaerobium congolense</name>
    <dbReference type="NCBI Taxonomy" id="54121"/>
    <lineage>
        <taxon>Bacteria</taxon>
        <taxon>Bacillati</taxon>
        <taxon>Bacillota</taxon>
        <taxon>Clostridia</taxon>
        <taxon>Halanaerobiales</taxon>
        <taxon>Halanaerobiaceae</taxon>
        <taxon>Halanaerobium</taxon>
    </lineage>
</organism>
<dbReference type="GO" id="GO:0045892">
    <property type="term" value="P:negative regulation of DNA-templated transcription"/>
    <property type="evidence" value="ECO:0007669"/>
    <property type="project" value="TreeGrafter"/>
</dbReference>
<dbReference type="InterPro" id="IPR029016">
    <property type="entry name" value="GAF-like_dom_sf"/>
</dbReference>
<dbReference type="EMBL" id="SOAA01000047">
    <property type="protein sequence ID" value="TDS25712.1"/>
    <property type="molecule type" value="Genomic_DNA"/>
</dbReference>
<evidence type="ECO:0000259" key="1">
    <source>
        <dbReference type="PROSITE" id="PS51078"/>
    </source>
</evidence>
<dbReference type="GO" id="GO:0003700">
    <property type="term" value="F:DNA-binding transcription factor activity"/>
    <property type="evidence" value="ECO:0007669"/>
    <property type="project" value="TreeGrafter"/>
</dbReference>
<proteinExistence type="predicted"/>
<evidence type="ECO:0000313" key="3">
    <source>
        <dbReference type="Proteomes" id="UP000295758"/>
    </source>
</evidence>
<dbReference type="PANTHER" id="PTHR30136:SF35">
    <property type="entry name" value="HTH-TYPE TRANSCRIPTIONAL REGULATOR RV1719"/>
    <property type="match status" value="1"/>
</dbReference>
<dbReference type="GO" id="GO:0003677">
    <property type="term" value="F:DNA binding"/>
    <property type="evidence" value="ECO:0007669"/>
    <property type="project" value="UniProtKB-KW"/>
</dbReference>
<feature type="domain" description="IclR-ED" evidence="1">
    <location>
        <begin position="1"/>
        <end position="175"/>
    </location>
</feature>
<protein>
    <submittedName>
        <fullName evidence="2">DNA-binding IclR family transcriptional regulator</fullName>
    </submittedName>
</protein>
<dbReference type="RefSeq" id="WP_133618493.1">
    <property type="nucleotide sequence ID" value="NZ_SOAA01000047.1"/>
</dbReference>
<dbReference type="Gene3D" id="3.30.450.40">
    <property type="match status" value="1"/>
</dbReference>
<dbReference type="Proteomes" id="UP000295758">
    <property type="component" value="Unassembled WGS sequence"/>
</dbReference>
<dbReference type="InterPro" id="IPR050707">
    <property type="entry name" value="HTH_MetabolicPath_Reg"/>
</dbReference>
<evidence type="ECO:0000313" key="2">
    <source>
        <dbReference type="EMBL" id="TDS25712.1"/>
    </source>
</evidence>
<sequence length="181" mass="20651">MNRMELRSAAKPILQKLSDECKETIHLVIYDRGSIIYIDKIESTRSVQINSQIGKRLPAYCTGVGKVLLAYLDEKELNQYIDRNEFKKYTPNTITDKDLFREELKKIRNRGYGIDDREYDCDLRCVAAPIRNYTSEVIGAISISVPKERGNGDAIKNLKDLVIKGSEKISMNLGYNPNISV</sequence>
<comment type="caution">
    <text evidence="2">The sequence shown here is derived from an EMBL/GenBank/DDBJ whole genome shotgun (WGS) entry which is preliminary data.</text>
</comment>
<keyword evidence="2" id="KW-0238">DNA-binding</keyword>
<dbReference type="PANTHER" id="PTHR30136">
    <property type="entry name" value="HELIX-TURN-HELIX TRANSCRIPTIONAL REGULATOR, ICLR FAMILY"/>
    <property type="match status" value="1"/>
</dbReference>
<reference evidence="2 3" key="1">
    <citation type="submission" date="2019-03" db="EMBL/GenBank/DDBJ databases">
        <title>Deep subsurface shale carbon reservoir microbial communities from Ohio and West Virginia, USA.</title>
        <authorList>
            <person name="Wrighton K."/>
        </authorList>
    </citation>
    <scope>NUCLEOTIDE SEQUENCE [LARGE SCALE GENOMIC DNA]</scope>
    <source>
        <strain evidence="2 3">UTICA-S4D12</strain>
    </source>
</reference>
<gene>
    <name evidence="2" type="ORF">BY453_1474</name>
</gene>
<dbReference type="Pfam" id="PF01614">
    <property type="entry name" value="IclR_C"/>
    <property type="match status" value="1"/>
</dbReference>
<dbReference type="PROSITE" id="PS51078">
    <property type="entry name" value="ICLR_ED"/>
    <property type="match status" value="1"/>
</dbReference>